<sequence length="127" mass="14051">MGKVSPKSYSLGLGSASESRSLACCSKGSGRNAAKMCAFVYACFAKKVAQAKHLNNEGCSRYHKVRARTAPGILFKMGYLESQVFTCTELPCQGFPVTWEHTYKHPHLWPYFYRLEATGLSGVPIHL</sequence>
<name>A0ACB8FTZ7_9SAUR</name>
<evidence type="ECO:0000313" key="1">
    <source>
        <dbReference type="EMBL" id="KAH8008415.1"/>
    </source>
</evidence>
<comment type="caution">
    <text evidence="1">The sequence shown here is derived from an EMBL/GenBank/DDBJ whole genome shotgun (WGS) entry which is preliminary data.</text>
</comment>
<dbReference type="Proteomes" id="UP000827872">
    <property type="component" value="Linkage Group LG06"/>
</dbReference>
<dbReference type="EMBL" id="CM037619">
    <property type="protein sequence ID" value="KAH8008415.1"/>
    <property type="molecule type" value="Genomic_DNA"/>
</dbReference>
<gene>
    <name evidence="1" type="ORF">K3G42_029504</name>
</gene>
<keyword evidence="2" id="KW-1185">Reference proteome</keyword>
<proteinExistence type="predicted"/>
<protein>
    <submittedName>
        <fullName evidence="1">Uncharacterized protein</fullName>
    </submittedName>
</protein>
<evidence type="ECO:0000313" key="2">
    <source>
        <dbReference type="Proteomes" id="UP000827872"/>
    </source>
</evidence>
<organism evidence="1 2">
    <name type="scientific">Sphaerodactylus townsendi</name>
    <dbReference type="NCBI Taxonomy" id="933632"/>
    <lineage>
        <taxon>Eukaryota</taxon>
        <taxon>Metazoa</taxon>
        <taxon>Chordata</taxon>
        <taxon>Craniata</taxon>
        <taxon>Vertebrata</taxon>
        <taxon>Euteleostomi</taxon>
        <taxon>Lepidosauria</taxon>
        <taxon>Squamata</taxon>
        <taxon>Bifurcata</taxon>
        <taxon>Gekkota</taxon>
        <taxon>Sphaerodactylidae</taxon>
        <taxon>Sphaerodactylus</taxon>
    </lineage>
</organism>
<accession>A0ACB8FTZ7</accession>
<reference evidence="1" key="1">
    <citation type="submission" date="2021-08" db="EMBL/GenBank/DDBJ databases">
        <title>The first chromosome-level gecko genome reveals the dynamic sex chromosomes of Neotropical dwarf geckos (Sphaerodactylidae: Sphaerodactylus).</title>
        <authorList>
            <person name="Pinto B.J."/>
            <person name="Keating S.E."/>
            <person name="Gamble T."/>
        </authorList>
    </citation>
    <scope>NUCLEOTIDE SEQUENCE</scope>
    <source>
        <strain evidence="1">TG3544</strain>
    </source>
</reference>